<accession>A0ABQ4TBL2</accession>
<evidence type="ECO:0000313" key="4">
    <source>
        <dbReference type="Proteomes" id="UP001055156"/>
    </source>
</evidence>
<dbReference type="InterPro" id="IPR009325">
    <property type="entry name" value="DUF983"/>
</dbReference>
<dbReference type="RefSeq" id="WP_373325063.1">
    <property type="nucleotide sequence ID" value="NZ_BPQV01000013.1"/>
</dbReference>
<feature type="transmembrane region" description="Helical" evidence="2">
    <location>
        <begin position="93"/>
        <end position="112"/>
    </location>
</feature>
<reference evidence="3" key="1">
    <citation type="journal article" date="2021" name="Front. Microbiol.">
        <title>Comprehensive Comparative Genomics and Phenotyping of Methylobacterium Species.</title>
        <authorList>
            <person name="Alessa O."/>
            <person name="Ogura Y."/>
            <person name="Fujitani Y."/>
            <person name="Takami H."/>
            <person name="Hayashi T."/>
            <person name="Sahin N."/>
            <person name="Tani A."/>
        </authorList>
    </citation>
    <scope>NUCLEOTIDE SEQUENCE</scope>
    <source>
        <strain evidence="3">NBRC 15689</strain>
    </source>
</reference>
<dbReference type="Proteomes" id="UP001055156">
    <property type="component" value="Unassembled WGS sequence"/>
</dbReference>
<comment type="caution">
    <text evidence="3">The sequence shown here is derived from an EMBL/GenBank/DDBJ whole genome shotgun (WGS) entry which is preliminary data.</text>
</comment>
<feature type="transmembrane region" description="Helical" evidence="2">
    <location>
        <begin position="67"/>
        <end position="87"/>
    </location>
</feature>
<gene>
    <name evidence="3" type="ORF">LKMONMHP_3946</name>
</gene>
<evidence type="ECO:0000256" key="2">
    <source>
        <dbReference type="SAM" id="Phobius"/>
    </source>
</evidence>
<dbReference type="Pfam" id="PF06170">
    <property type="entry name" value="DUF983"/>
    <property type="match status" value="1"/>
</dbReference>
<keyword evidence="4" id="KW-1185">Reference proteome</keyword>
<keyword evidence="2" id="KW-0472">Membrane</keyword>
<reference evidence="3" key="2">
    <citation type="submission" date="2021-08" db="EMBL/GenBank/DDBJ databases">
        <authorList>
            <person name="Tani A."/>
            <person name="Ola A."/>
            <person name="Ogura Y."/>
            <person name="Katsura K."/>
            <person name="Hayashi T."/>
        </authorList>
    </citation>
    <scope>NUCLEOTIDE SEQUENCE</scope>
    <source>
        <strain evidence="3">NBRC 15689</strain>
    </source>
</reference>
<proteinExistence type="predicted"/>
<protein>
    <recommendedName>
        <fullName evidence="5">DUF983 domain-containing protein</fullName>
    </recommendedName>
</protein>
<feature type="region of interest" description="Disordered" evidence="1">
    <location>
        <begin position="1"/>
        <end position="21"/>
    </location>
</feature>
<evidence type="ECO:0008006" key="5">
    <source>
        <dbReference type="Google" id="ProtNLM"/>
    </source>
</evidence>
<evidence type="ECO:0000256" key="1">
    <source>
        <dbReference type="SAM" id="MobiDB-lite"/>
    </source>
</evidence>
<dbReference type="EMBL" id="BPQV01000013">
    <property type="protein sequence ID" value="GJE29071.1"/>
    <property type="molecule type" value="Genomic_DNA"/>
</dbReference>
<evidence type="ECO:0000313" key="3">
    <source>
        <dbReference type="EMBL" id="GJE29071.1"/>
    </source>
</evidence>
<keyword evidence="2" id="KW-0812">Transmembrane</keyword>
<organism evidence="3 4">
    <name type="scientific">Methylobacterium organophilum</name>
    <dbReference type="NCBI Taxonomy" id="410"/>
    <lineage>
        <taxon>Bacteria</taxon>
        <taxon>Pseudomonadati</taxon>
        <taxon>Pseudomonadota</taxon>
        <taxon>Alphaproteobacteria</taxon>
        <taxon>Hyphomicrobiales</taxon>
        <taxon>Methylobacteriaceae</taxon>
        <taxon>Methylobacterium</taxon>
    </lineage>
</organism>
<sequence length="134" mass="14533">MGRLVFRSSNDVTRPIANEPPPIPTGLRGRCPRCGEGHMFKGYLSFRPTCEVCGQDFSAFDSADGPAFFVMSIVGAVVVATALWLEITYEPPMWLHAAVAGTLSIGLSLLLVRPLKGLLAALQFHNKAAEGRFR</sequence>
<name>A0ABQ4TBL2_METOR</name>
<keyword evidence="2" id="KW-1133">Transmembrane helix</keyword>